<reference evidence="1 2" key="1">
    <citation type="submission" date="2020-08" db="EMBL/GenBank/DDBJ databases">
        <title>Sequencing the genomes of 1000 actinobacteria strains.</title>
        <authorList>
            <person name="Klenk H.-P."/>
        </authorList>
    </citation>
    <scope>NUCLEOTIDE SEQUENCE [LARGE SCALE GENOMIC DNA]</scope>
    <source>
        <strain evidence="1 2">DSM 43023</strain>
    </source>
</reference>
<gene>
    <name evidence="1" type="ORF">FHR32_007995</name>
</gene>
<proteinExistence type="predicted"/>
<evidence type="ECO:0000313" key="1">
    <source>
        <dbReference type="EMBL" id="MBB4943595.1"/>
    </source>
</evidence>
<name>A0A7W7S498_9ACTN</name>
<dbReference type="Proteomes" id="UP000534286">
    <property type="component" value="Unassembled WGS sequence"/>
</dbReference>
<dbReference type="RefSeq" id="WP_221466792.1">
    <property type="nucleotide sequence ID" value="NZ_BAABEK010000124.1"/>
</dbReference>
<dbReference type="AlphaFoldDB" id="A0A7W7S498"/>
<evidence type="ECO:0000313" key="2">
    <source>
        <dbReference type="Proteomes" id="UP000534286"/>
    </source>
</evidence>
<comment type="caution">
    <text evidence="1">The sequence shown here is derived from an EMBL/GenBank/DDBJ whole genome shotgun (WGS) entry which is preliminary data.</text>
</comment>
<organism evidence="1 2">
    <name type="scientific">Streptosporangium album</name>
    <dbReference type="NCBI Taxonomy" id="47479"/>
    <lineage>
        <taxon>Bacteria</taxon>
        <taxon>Bacillati</taxon>
        <taxon>Actinomycetota</taxon>
        <taxon>Actinomycetes</taxon>
        <taxon>Streptosporangiales</taxon>
        <taxon>Streptosporangiaceae</taxon>
        <taxon>Streptosporangium</taxon>
    </lineage>
</organism>
<dbReference type="EMBL" id="JACHJU010000005">
    <property type="protein sequence ID" value="MBB4943595.1"/>
    <property type="molecule type" value="Genomic_DNA"/>
</dbReference>
<keyword evidence="2" id="KW-1185">Reference proteome</keyword>
<sequence>MATARRPCPPAPGPLEEYAARFDDLWCSLAQRRGFREYLAGLLLPRDRNKTLTALAGAEPVVGAQNAAVQRLQFF</sequence>
<evidence type="ECO:0008006" key="3">
    <source>
        <dbReference type="Google" id="ProtNLM"/>
    </source>
</evidence>
<protein>
    <recommendedName>
        <fullName evidence="3">Transposase IS701-like DDE domain-containing protein</fullName>
    </recommendedName>
</protein>
<accession>A0A7W7S498</accession>